<dbReference type="STRING" id="1618350.UR67_C0002G0021"/>
<name>A0A0G0C1E6_UNCC3</name>
<evidence type="ECO:0000313" key="2">
    <source>
        <dbReference type="Proteomes" id="UP000034581"/>
    </source>
</evidence>
<dbReference type="Proteomes" id="UP000034581">
    <property type="component" value="Unassembled WGS sequence"/>
</dbReference>
<dbReference type="AlphaFoldDB" id="A0A0G0C1E6"/>
<protein>
    <submittedName>
        <fullName evidence="1">Uncharacterized protein</fullName>
    </submittedName>
</protein>
<comment type="caution">
    <text evidence="1">The sequence shown here is derived from an EMBL/GenBank/DDBJ whole genome shotgun (WGS) entry which is preliminary data.</text>
</comment>
<sequence>MKKPKTHLVNAELVLTQENLQLRIPARRFDPGDLIVIRINRKVRVFTPCGTIMADSKKILLREKDITVVNVISPKEVG</sequence>
<proteinExistence type="predicted"/>
<gene>
    <name evidence="1" type="ORF">UR67_C0002G0021</name>
</gene>
<dbReference type="EMBL" id="LBQB01000002">
    <property type="protein sequence ID" value="KKP69901.1"/>
    <property type="molecule type" value="Genomic_DNA"/>
</dbReference>
<organism evidence="1 2">
    <name type="scientific">candidate division CPR3 bacterium GW2011_GWF2_35_18</name>
    <dbReference type="NCBI Taxonomy" id="1618350"/>
    <lineage>
        <taxon>Bacteria</taxon>
        <taxon>Bacteria division CPR3</taxon>
    </lineage>
</organism>
<evidence type="ECO:0000313" key="1">
    <source>
        <dbReference type="EMBL" id="KKP69901.1"/>
    </source>
</evidence>
<reference evidence="1 2" key="1">
    <citation type="journal article" date="2015" name="Nature">
        <title>rRNA introns, odd ribosomes, and small enigmatic genomes across a large radiation of phyla.</title>
        <authorList>
            <person name="Brown C.T."/>
            <person name="Hug L.A."/>
            <person name="Thomas B.C."/>
            <person name="Sharon I."/>
            <person name="Castelle C.J."/>
            <person name="Singh A."/>
            <person name="Wilkins M.J."/>
            <person name="Williams K.H."/>
            <person name="Banfield J.F."/>
        </authorList>
    </citation>
    <scope>NUCLEOTIDE SEQUENCE [LARGE SCALE GENOMIC DNA]</scope>
</reference>
<accession>A0A0G0C1E6</accession>